<sequence>MKASVIIVGLLLGACATAKRPESVVKTDLLGSRTCLTDTSETWPDLLPRGALAMELGPQLDMSHRTQESQDLQQCWYSYKFLLMKEESLLPLPPDSEV</sequence>
<dbReference type="RefSeq" id="WP_121771749.1">
    <property type="nucleotide sequence ID" value="NZ_RAWM01000173.1"/>
</dbReference>
<keyword evidence="2" id="KW-1185">Reference proteome</keyword>
<reference evidence="2" key="1">
    <citation type="submission" date="2018-09" db="EMBL/GenBank/DDBJ databases">
        <authorList>
            <person name="Livingstone P.G."/>
            <person name="Whitworth D.E."/>
        </authorList>
    </citation>
    <scope>NUCLEOTIDE SEQUENCE [LARGE SCALE GENOMIC DNA]</scope>
    <source>
        <strain evidence="2">AB047A</strain>
    </source>
</reference>
<name>A0A3A8PWD8_9BACT</name>
<dbReference type="EMBL" id="RAWM01000173">
    <property type="protein sequence ID" value="RKH59241.1"/>
    <property type="molecule type" value="Genomic_DNA"/>
</dbReference>
<gene>
    <name evidence="1" type="ORF">D7X96_35690</name>
</gene>
<accession>A0A3A8PWD8</accession>
<dbReference type="OrthoDB" id="5516387at2"/>
<organism evidence="1 2">
    <name type="scientific">Corallococcus interemptor</name>
    <dbReference type="NCBI Taxonomy" id="2316720"/>
    <lineage>
        <taxon>Bacteria</taxon>
        <taxon>Pseudomonadati</taxon>
        <taxon>Myxococcota</taxon>
        <taxon>Myxococcia</taxon>
        <taxon>Myxococcales</taxon>
        <taxon>Cystobacterineae</taxon>
        <taxon>Myxococcaceae</taxon>
        <taxon>Corallococcus</taxon>
    </lineage>
</organism>
<dbReference type="Proteomes" id="UP000282656">
    <property type="component" value="Unassembled WGS sequence"/>
</dbReference>
<evidence type="ECO:0000313" key="1">
    <source>
        <dbReference type="EMBL" id="RKH59241.1"/>
    </source>
</evidence>
<proteinExistence type="predicted"/>
<protein>
    <submittedName>
        <fullName evidence="1">Uncharacterized protein</fullName>
    </submittedName>
</protein>
<comment type="caution">
    <text evidence="1">The sequence shown here is derived from an EMBL/GenBank/DDBJ whole genome shotgun (WGS) entry which is preliminary data.</text>
</comment>
<evidence type="ECO:0000313" key="2">
    <source>
        <dbReference type="Proteomes" id="UP000282656"/>
    </source>
</evidence>
<dbReference type="AlphaFoldDB" id="A0A3A8PWD8"/>
<dbReference type="PROSITE" id="PS51257">
    <property type="entry name" value="PROKAR_LIPOPROTEIN"/>
    <property type="match status" value="1"/>
</dbReference>